<proteinExistence type="predicted"/>
<name>A0A1I3VRU1_9HYPH</name>
<keyword evidence="3" id="KW-1185">Reference proteome</keyword>
<organism evidence="2 3">
    <name type="scientific">Neomesorhizobium albiziae</name>
    <dbReference type="NCBI Taxonomy" id="335020"/>
    <lineage>
        <taxon>Bacteria</taxon>
        <taxon>Pseudomonadati</taxon>
        <taxon>Pseudomonadota</taxon>
        <taxon>Alphaproteobacteria</taxon>
        <taxon>Hyphomicrobiales</taxon>
        <taxon>Phyllobacteriaceae</taxon>
        <taxon>Neomesorhizobium</taxon>
    </lineage>
</organism>
<feature type="chain" id="PRO_5009302297" evidence="1">
    <location>
        <begin position="21"/>
        <end position="109"/>
    </location>
</feature>
<evidence type="ECO:0000256" key="1">
    <source>
        <dbReference type="SAM" id="SignalP"/>
    </source>
</evidence>
<reference evidence="2 3" key="1">
    <citation type="submission" date="2016-10" db="EMBL/GenBank/DDBJ databases">
        <authorList>
            <person name="Varghese N."/>
            <person name="Submissions S."/>
        </authorList>
    </citation>
    <scope>NUCLEOTIDE SEQUENCE [LARGE SCALE GENOMIC DNA]</scope>
    <source>
        <strain evidence="2 3">DSM 21822</strain>
    </source>
</reference>
<dbReference type="Proteomes" id="UP000323300">
    <property type="component" value="Unassembled WGS sequence"/>
</dbReference>
<keyword evidence="1" id="KW-0732">Signal</keyword>
<protein>
    <submittedName>
        <fullName evidence="2">Uncharacterized protein</fullName>
    </submittedName>
</protein>
<accession>A0A1I3VRU1</accession>
<dbReference type="AlphaFoldDB" id="A0A1I3VRU1"/>
<feature type="signal peptide" evidence="1">
    <location>
        <begin position="1"/>
        <end position="20"/>
    </location>
</feature>
<gene>
    <name evidence="2" type="ORF">SAMN04488498_101679</name>
</gene>
<evidence type="ECO:0000313" key="2">
    <source>
        <dbReference type="EMBL" id="SFJ97892.1"/>
    </source>
</evidence>
<dbReference type="EMBL" id="FOSL01000001">
    <property type="protein sequence ID" value="SFJ97892.1"/>
    <property type="molecule type" value="Genomic_DNA"/>
</dbReference>
<evidence type="ECO:0000313" key="3">
    <source>
        <dbReference type="Proteomes" id="UP000323300"/>
    </source>
</evidence>
<sequence length="109" mass="11278">MRPIVLALAALLPVMDGAAAQDVLSTLQFPTSSRQIYGDAAMPNVKSRKGGLGMSSAASIEQPFHPSARSSLQKYGDAAPRADVGKASNGAVVGKPWFAIGRRVPSGNN</sequence>